<evidence type="ECO:0000313" key="4">
    <source>
        <dbReference type="Proteomes" id="UP000245956"/>
    </source>
</evidence>
<dbReference type="PANTHER" id="PTHR13887:SF41">
    <property type="entry name" value="THIOREDOXIN SUPERFAMILY PROTEIN"/>
    <property type="match status" value="1"/>
</dbReference>
<proteinExistence type="predicted"/>
<dbReference type="Pfam" id="PF01323">
    <property type="entry name" value="DSBA"/>
    <property type="match status" value="1"/>
</dbReference>
<comment type="caution">
    <text evidence="3">The sequence shown here is derived from an EMBL/GenBank/DDBJ whole genome shotgun (WGS) entry which is preliminary data.</text>
</comment>
<name>A0A2U3EBX5_PURLI</name>
<sequence>MRIRATNTAPLIREDRRRLQAVVGPRATNSGFTQASPSCSPSLPPVPYSTTTSSQPTLGTPHGTMTHFRIAVTSDTVCPWCYVGRKQLQRAQQMWAQRHPADTFAVTYHPFQLNPAQPKGPASSHDKRQFYHDKFGPERTQMMQQRLSAVGRDVGIDFKYGGSTGNTRDSHRLVHLAKRYGNDAELRVVDGLFAAYFENEADITQYDTLKGVATAAGIPEAEFQKAIVDGDEGGAAVDEAVMRARLEGVSGVPDYKIQDRFQINGGQPAEAFVQVFEKVKALEG</sequence>
<feature type="domain" description="DSBA-like thioredoxin" evidence="2">
    <location>
        <begin position="70"/>
        <end position="274"/>
    </location>
</feature>
<organism evidence="3 4">
    <name type="scientific">Purpureocillium lilacinum</name>
    <name type="common">Paecilomyces lilacinus</name>
    <dbReference type="NCBI Taxonomy" id="33203"/>
    <lineage>
        <taxon>Eukaryota</taxon>
        <taxon>Fungi</taxon>
        <taxon>Dikarya</taxon>
        <taxon>Ascomycota</taxon>
        <taxon>Pezizomycotina</taxon>
        <taxon>Sordariomycetes</taxon>
        <taxon>Hypocreomycetidae</taxon>
        <taxon>Hypocreales</taxon>
        <taxon>Ophiocordycipitaceae</taxon>
        <taxon>Purpureocillium</taxon>
    </lineage>
</organism>
<dbReference type="EMBL" id="LCWV01000006">
    <property type="protein sequence ID" value="PWI72005.1"/>
    <property type="molecule type" value="Genomic_DNA"/>
</dbReference>
<accession>A0A2U3EBX5</accession>
<evidence type="ECO:0000256" key="1">
    <source>
        <dbReference type="SAM" id="MobiDB-lite"/>
    </source>
</evidence>
<evidence type="ECO:0000259" key="2">
    <source>
        <dbReference type="Pfam" id="PF01323"/>
    </source>
</evidence>
<dbReference type="InterPro" id="IPR036249">
    <property type="entry name" value="Thioredoxin-like_sf"/>
</dbReference>
<dbReference type="SUPFAM" id="SSF52833">
    <property type="entry name" value="Thioredoxin-like"/>
    <property type="match status" value="1"/>
</dbReference>
<dbReference type="AlphaFoldDB" id="A0A2U3EBX5"/>
<feature type="region of interest" description="Disordered" evidence="1">
    <location>
        <begin position="28"/>
        <end position="59"/>
    </location>
</feature>
<dbReference type="Gene3D" id="3.40.30.10">
    <property type="entry name" value="Glutaredoxin"/>
    <property type="match status" value="1"/>
</dbReference>
<dbReference type="InterPro" id="IPR001853">
    <property type="entry name" value="DSBA-like_thioredoxin_dom"/>
</dbReference>
<gene>
    <name evidence="3" type="ORF">PCL_10628</name>
</gene>
<evidence type="ECO:0000313" key="3">
    <source>
        <dbReference type="EMBL" id="PWI72005.1"/>
    </source>
</evidence>
<dbReference type="CDD" id="cd03024">
    <property type="entry name" value="DsbA_FrnE"/>
    <property type="match status" value="1"/>
</dbReference>
<dbReference type="GO" id="GO:0016491">
    <property type="term" value="F:oxidoreductase activity"/>
    <property type="evidence" value="ECO:0007669"/>
    <property type="project" value="InterPro"/>
</dbReference>
<protein>
    <submittedName>
        <fullName evidence="3">DSBA oxidoreductase</fullName>
    </submittedName>
</protein>
<dbReference type="PANTHER" id="PTHR13887">
    <property type="entry name" value="GLUTATHIONE S-TRANSFERASE KAPPA"/>
    <property type="match status" value="1"/>
</dbReference>
<reference evidence="3 4" key="1">
    <citation type="journal article" date="2016" name="Front. Microbiol.">
        <title>Genome and transcriptome sequences reveal the specific parasitism of the nematophagous Purpureocillium lilacinum 36-1.</title>
        <authorList>
            <person name="Xie J."/>
            <person name="Li S."/>
            <person name="Mo C."/>
            <person name="Xiao X."/>
            <person name="Peng D."/>
            <person name="Wang G."/>
            <person name="Xiao Y."/>
        </authorList>
    </citation>
    <scope>NUCLEOTIDE SEQUENCE [LARGE SCALE GENOMIC DNA]</scope>
    <source>
        <strain evidence="3 4">36-1</strain>
    </source>
</reference>
<dbReference type="Proteomes" id="UP000245956">
    <property type="component" value="Unassembled WGS sequence"/>
</dbReference>